<dbReference type="GO" id="GO:0003677">
    <property type="term" value="F:DNA binding"/>
    <property type="evidence" value="ECO:0007669"/>
    <property type="project" value="UniProtKB-UniRule"/>
</dbReference>
<dbReference type="Gene3D" id="1.10.357.10">
    <property type="entry name" value="Tetracycline Repressor, domain 2"/>
    <property type="match status" value="1"/>
</dbReference>
<accession>A0A494ZS22</accession>
<dbReference type="Proteomes" id="UP000269301">
    <property type="component" value="Unassembled WGS sequence"/>
</dbReference>
<dbReference type="InterPro" id="IPR009057">
    <property type="entry name" value="Homeodomain-like_sf"/>
</dbReference>
<dbReference type="SUPFAM" id="SSF46689">
    <property type="entry name" value="Homeodomain-like"/>
    <property type="match status" value="1"/>
</dbReference>
<gene>
    <name evidence="6" type="ORF">D8M06_18490</name>
</gene>
<keyword evidence="1" id="KW-0678">Repressor</keyword>
<dbReference type="PANTHER" id="PTHR43479">
    <property type="entry name" value="ACREF/ENVCD OPERON REPRESSOR-RELATED"/>
    <property type="match status" value="1"/>
</dbReference>
<organism evidence="6 7">
    <name type="scientific">Oceanobacillus halophilus</name>
    <dbReference type="NCBI Taxonomy" id="930130"/>
    <lineage>
        <taxon>Bacteria</taxon>
        <taxon>Bacillati</taxon>
        <taxon>Bacillota</taxon>
        <taxon>Bacilli</taxon>
        <taxon>Bacillales</taxon>
        <taxon>Bacillaceae</taxon>
        <taxon>Oceanobacillus</taxon>
    </lineage>
</organism>
<dbReference type="InterPro" id="IPR050624">
    <property type="entry name" value="HTH-type_Tx_Regulator"/>
</dbReference>
<evidence type="ECO:0000259" key="5">
    <source>
        <dbReference type="PROSITE" id="PS50977"/>
    </source>
</evidence>
<name>A0A494ZS22_9BACI</name>
<dbReference type="InterPro" id="IPR001647">
    <property type="entry name" value="HTH_TetR"/>
</dbReference>
<evidence type="ECO:0000256" key="2">
    <source>
        <dbReference type="ARBA" id="ARBA00023125"/>
    </source>
</evidence>
<dbReference type="PRINTS" id="PR00455">
    <property type="entry name" value="HTHTETR"/>
</dbReference>
<keyword evidence="4" id="KW-1133">Transmembrane helix</keyword>
<dbReference type="Pfam" id="PF00440">
    <property type="entry name" value="TetR_N"/>
    <property type="match status" value="1"/>
</dbReference>
<evidence type="ECO:0000256" key="4">
    <source>
        <dbReference type="SAM" id="Phobius"/>
    </source>
</evidence>
<keyword evidence="4" id="KW-0812">Transmembrane</keyword>
<feature type="DNA-binding region" description="H-T-H motif" evidence="3">
    <location>
        <begin position="39"/>
        <end position="58"/>
    </location>
</feature>
<comment type="caution">
    <text evidence="6">The sequence shown here is derived from an EMBL/GenBank/DDBJ whole genome shotgun (WGS) entry which is preliminary data.</text>
</comment>
<evidence type="ECO:0000256" key="3">
    <source>
        <dbReference type="PROSITE-ProRule" id="PRU00335"/>
    </source>
</evidence>
<keyword evidence="4" id="KW-0472">Membrane</keyword>
<keyword evidence="2 3" id="KW-0238">DNA-binding</keyword>
<feature type="transmembrane region" description="Helical" evidence="4">
    <location>
        <begin position="138"/>
        <end position="155"/>
    </location>
</feature>
<evidence type="ECO:0000256" key="1">
    <source>
        <dbReference type="ARBA" id="ARBA00022491"/>
    </source>
</evidence>
<keyword evidence="7" id="KW-1185">Reference proteome</keyword>
<feature type="domain" description="HTH tetR-type" evidence="5">
    <location>
        <begin position="16"/>
        <end position="76"/>
    </location>
</feature>
<evidence type="ECO:0000313" key="6">
    <source>
        <dbReference type="EMBL" id="RKQ28660.1"/>
    </source>
</evidence>
<dbReference type="PANTHER" id="PTHR43479:SF7">
    <property type="entry name" value="TETR-FAMILY TRANSCRIPTIONAL REGULATOR"/>
    <property type="match status" value="1"/>
</dbReference>
<dbReference type="EMBL" id="RBZP01000028">
    <property type="protein sequence ID" value="RKQ28660.1"/>
    <property type="molecule type" value="Genomic_DNA"/>
</dbReference>
<sequence>MSIDRRYLMYTQEENITAREYILQAFLELLGTKEFESIFVKEIVRKAGISRSTFYIHFQDKYELMNYLREDITSRFLAFYDRDREADFLSIKTTTLHICHHIFQYRYFYQHEFNLPEYTRKLSDALAEKLGKVYEDRGYAIFASFGTIGYLTYWVKGNFSMDLEKAAEDLAKIGVTDWSR</sequence>
<protein>
    <submittedName>
        <fullName evidence="6">TetR family transcriptional regulator</fullName>
    </submittedName>
</protein>
<dbReference type="PROSITE" id="PS50977">
    <property type="entry name" value="HTH_TETR_2"/>
    <property type="match status" value="1"/>
</dbReference>
<proteinExistence type="predicted"/>
<dbReference type="AlphaFoldDB" id="A0A494ZS22"/>
<evidence type="ECO:0000313" key="7">
    <source>
        <dbReference type="Proteomes" id="UP000269301"/>
    </source>
</evidence>
<reference evidence="6 7" key="1">
    <citation type="journal article" date="2016" name="Int. J. Syst. Evol. Microbiol.">
        <title>Oceanobacillus halophilus sp. nov., a novel moderately halophilic bacterium from a hypersaline lake.</title>
        <authorList>
            <person name="Amoozegar M.A."/>
            <person name="Bagheri M."/>
            <person name="Makhdoumi A."/>
            <person name="Nikou M.M."/>
            <person name="Fazeli S.A.S."/>
            <person name="Schumann P."/>
            <person name="Sproer C."/>
            <person name="Sanchez-Porro C."/>
            <person name="Ventosa A."/>
        </authorList>
    </citation>
    <scope>NUCLEOTIDE SEQUENCE [LARGE SCALE GENOMIC DNA]</scope>
    <source>
        <strain evidence="6 7">DSM 23996</strain>
    </source>
</reference>